<gene>
    <name evidence="4" type="ORF">AM493_11940</name>
</gene>
<dbReference type="AlphaFoldDB" id="A0A0M8MDN3"/>
<dbReference type="PANTHER" id="PTHR21660">
    <property type="entry name" value="THIOESTERASE SUPERFAMILY MEMBER-RELATED"/>
    <property type="match status" value="1"/>
</dbReference>
<evidence type="ECO:0000256" key="2">
    <source>
        <dbReference type="ARBA" id="ARBA00022801"/>
    </source>
</evidence>
<dbReference type="Gene3D" id="3.10.129.10">
    <property type="entry name" value="Hotdog Thioesterase"/>
    <property type="match status" value="1"/>
</dbReference>
<feature type="domain" description="Thioesterase" evidence="3">
    <location>
        <begin position="54"/>
        <end position="129"/>
    </location>
</feature>
<dbReference type="RefSeq" id="WP_054408270.1">
    <property type="nucleotide sequence ID" value="NZ_FOYA01000016.1"/>
</dbReference>
<organism evidence="4 5">
    <name type="scientific">Flavobacterium akiainvivens</name>
    <dbReference type="NCBI Taxonomy" id="1202724"/>
    <lineage>
        <taxon>Bacteria</taxon>
        <taxon>Pseudomonadati</taxon>
        <taxon>Bacteroidota</taxon>
        <taxon>Flavobacteriia</taxon>
        <taxon>Flavobacteriales</taxon>
        <taxon>Flavobacteriaceae</taxon>
        <taxon>Flavobacterium</taxon>
    </lineage>
</organism>
<dbReference type="InterPro" id="IPR006683">
    <property type="entry name" value="Thioestr_dom"/>
</dbReference>
<protein>
    <submittedName>
        <fullName evidence="4">Thioesterase</fullName>
    </submittedName>
</protein>
<dbReference type="STRING" id="1202724.AM493_11940"/>
<dbReference type="InterPro" id="IPR039298">
    <property type="entry name" value="ACOT13"/>
</dbReference>
<evidence type="ECO:0000313" key="4">
    <source>
        <dbReference type="EMBL" id="KOS06664.1"/>
    </source>
</evidence>
<sequence length="144" mass="15845">MDTKEAAFLRQFIGKEVTGSPSPFMNWLRPVMLAVEDGSLEFEYTIRHEMTNPFGILHGGVMAAMIDDAVGATFIVQGEPVNHITINLAVDYFASSKEGDKVIAVTSVVKKGRQIANAQCELWNADRTKLLARGYTNMLKIVAP</sequence>
<dbReference type="CDD" id="cd03443">
    <property type="entry name" value="PaaI_thioesterase"/>
    <property type="match status" value="1"/>
</dbReference>
<dbReference type="PANTHER" id="PTHR21660:SF1">
    <property type="entry name" value="ACYL-COENZYME A THIOESTERASE 13"/>
    <property type="match status" value="1"/>
</dbReference>
<dbReference type="Pfam" id="PF03061">
    <property type="entry name" value="4HBT"/>
    <property type="match status" value="1"/>
</dbReference>
<dbReference type="InterPro" id="IPR003736">
    <property type="entry name" value="PAAI_dom"/>
</dbReference>
<keyword evidence="2" id="KW-0378">Hydrolase</keyword>
<evidence type="ECO:0000256" key="1">
    <source>
        <dbReference type="ARBA" id="ARBA00008324"/>
    </source>
</evidence>
<dbReference type="NCBIfam" id="TIGR00369">
    <property type="entry name" value="unchar_dom_1"/>
    <property type="match status" value="1"/>
</dbReference>
<dbReference type="Proteomes" id="UP000037755">
    <property type="component" value="Unassembled WGS sequence"/>
</dbReference>
<comment type="caution">
    <text evidence="4">The sequence shown here is derived from an EMBL/GenBank/DDBJ whole genome shotgun (WGS) entry which is preliminary data.</text>
</comment>
<accession>A0A0M8MDN3</accession>
<evidence type="ECO:0000259" key="3">
    <source>
        <dbReference type="Pfam" id="PF03061"/>
    </source>
</evidence>
<proteinExistence type="inferred from homology"/>
<dbReference type="GO" id="GO:0047617">
    <property type="term" value="F:fatty acyl-CoA hydrolase activity"/>
    <property type="evidence" value="ECO:0007669"/>
    <property type="project" value="InterPro"/>
</dbReference>
<dbReference type="PATRIC" id="fig|1202724.3.peg.2475"/>
<comment type="similarity">
    <text evidence="1">Belongs to the thioesterase PaaI family.</text>
</comment>
<dbReference type="OrthoDB" id="32575at2"/>
<dbReference type="SUPFAM" id="SSF54637">
    <property type="entry name" value="Thioesterase/thiol ester dehydrase-isomerase"/>
    <property type="match status" value="1"/>
</dbReference>
<dbReference type="EMBL" id="LIYD01000005">
    <property type="protein sequence ID" value="KOS06664.1"/>
    <property type="molecule type" value="Genomic_DNA"/>
</dbReference>
<evidence type="ECO:0000313" key="5">
    <source>
        <dbReference type="Proteomes" id="UP000037755"/>
    </source>
</evidence>
<reference evidence="4 5" key="1">
    <citation type="submission" date="2015-08" db="EMBL/GenBank/DDBJ databases">
        <title>Whole genome sequence of Flavobacterium akiainvivens IK-1T, from decaying Wikstroemia oahuensis, an endemic Hawaiian shrub.</title>
        <authorList>
            <person name="Wan X."/>
            <person name="Hou S."/>
            <person name="Saito J."/>
            <person name="Donachie S."/>
        </authorList>
    </citation>
    <scope>NUCLEOTIDE SEQUENCE [LARGE SCALE GENOMIC DNA]</scope>
    <source>
        <strain evidence="4 5">IK-1</strain>
    </source>
</reference>
<name>A0A0M8MDN3_9FLAO</name>
<dbReference type="InterPro" id="IPR029069">
    <property type="entry name" value="HotDog_dom_sf"/>
</dbReference>
<keyword evidence="5" id="KW-1185">Reference proteome</keyword>